<dbReference type="AlphaFoldDB" id="A0AAD3SGK5"/>
<evidence type="ECO:0000313" key="3">
    <source>
        <dbReference type="Proteomes" id="UP001279734"/>
    </source>
</evidence>
<feature type="region of interest" description="Disordered" evidence="1">
    <location>
        <begin position="97"/>
        <end position="131"/>
    </location>
</feature>
<evidence type="ECO:0000256" key="1">
    <source>
        <dbReference type="SAM" id="MobiDB-lite"/>
    </source>
</evidence>
<name>A0AAD3SGK5_NEPGR</name>
<gene>
    <name evidence="2" type="ORF">Nepgr_012212</name>
</gene>
<keyword evidence="3" id="KW-1185">Reference proteome</keyword>
<accession>A0AAD3SGK5</accession>
<organism evidence="2 3">
    <name type="scientific">Nepenthes gracilis</name>
    <name type="common">Slender pitcher plant</name>
    <dbReference type="NCBI Taxonomy" id="150966"/>
    <lineage>
        <taxon>Eukaryota</taxon>
        <taxon>Viridiplantae</taxon>
        <taxon>Streptophyta</taxon>
        <taxon>Embryophyta</taxon>
        <taxon>Tracheophyta</taxon>
        <taxon>Spermatophyta</taxon>
        <taxon>Magnoliopsida</taxon>
        <taxon>eudicotyledons</taxon>
        <taxon>Gunneridae</taxon>
        <taxon>Pentapetalae</taxon>
        <taxon>Caryophyllales</taxon>
        <taxon>Nepenthaceae</taxon>
        <taxon>Nepenthes</taxon>
    </lineage>
</organism>
<comment type="caution">
    <text evidence="2">The sequence shown here is derived from an EMBL/GenBank/DDBJ whole genome shotgun (WGS) entry which is preliminary data.</text>
</comment>
<dbReference type="Proteomes" id="UP001279734">
    <property type="component" value="Unassembled WGS sequence"/>
</dbReference>
<protein>
    <submittedName>
        <fullName evidence="2">Uncharacterized protein</fullName>
    </submittedName>
</protein>
<evidence type="ECO:0000313" key="2">
    <source>
        <dbReference type="EMBL" id="GMH10371.1"/>
    </source>
</evidence>
<feature type="compositionally biased region" description="Acidic residues" evidence="1">
    <location>
        <begin position="97"/>
        <end position="109"/>
    </location>
</feature>
<feature type="region of interest" description="Disordered" evidence="1">
    <location>
        <begin position="19"/>
        <end position="54"/>
    </location>
</feature>
<proteinExistence type="predicted"/>
<feature type="compositionally biased region" description="Polar residues" evidence="1">
    <location>
        <begin position="35"/>
        <end position="54"/>
    </location>
</feature>
<reference evidence="2" key="1">
    <citation type="submission" date="2023-05" db="EMBL/GenBank/DDBJ databases">
        <title>Nepenthes gracilis genome sequencing.</title>
        <authorList>
            <person name="Fukushima K."/>
        </authorList>
    </citation>
    <scope>NUCLEOTIDE SEQUENCE</scope>
    <source>
        <strain evidence="2">SING2019-196</strain>
    </source>
</reference>
<dbReference type="EMBL" id="BSYO01000010">
    <property type="protein sequence ID" value="GMH10371.1"/>
    <property type="molecule type" value="Genomic_DNA"/>
</dbReference>
<sequence>MGAGLLTLAPFIPPVGLVNPKPPISPNYKPLSKVRCSSTRAGSGSRQPWDSNGETIRSERFKFNGGYEFSGDGDGSIGFRSNEKRRKWWSDYASEINEEDEDDDEDEEGLGSARNPVASIGFSRYSRPSGGCFQPLPYRCC</sequence>